<evidence type="ECO:0000256" key="2">
    <source>
        <dbReference type="SAM" id="Phobius"/>
    </source>
</evidence>
<reference evidence="4 5" key="1">
    <citation type="journal article" date="2011" name="Proc. Natl. Acad. Sci. U.S.A.">
        <title>Niche of harmful alga Aureococcus anophagefferens revealed through ecogenomics.</title>
        <authorList>
            <person name="Gobler C.J."/>
            <person name="Berry D.L."/>
            <person name="Dyhrman S.T."/>
            <person name="Wilhelm S.W."/>
            <person name="Salamov A."/>
            <person name="Lobanov A.V."/>
            <person name="Zhang Y."/>
            <person name="Collier J.L."/>
            <person name="Wurch L.L."/>
            <person name="Kustka A.B."/>
            <person name="Dill B.D."/>
            <person name="Shah M."/>
            <person name="VerBerkmoes N.C."/>
            <person name="Kuo A."/>
            <person name="Terry A."/>
            <person name="Pangilinan J."/>
            <person name="Lindquist E.A."/>
            <person name="Lucas S."/>
            <person name="Paulsen I.T."/>
            <person name="Hattenrath-Lehmann T.K."/>
            <person name="Talmage S.C."/>
            <person name="Walker E.A."/>
            <person name="Koch F."/>
            <person name="Burson A.M."/>
            <person name="Marcoval M.A."/>
            <person name="Tang Y.Z."/>
            <person name="Lecleir G.R."/>
            <person name="Coyne K.J."/>
            <person name="Berg G.M."/>
            <person name="Bertrand E.M."/>
            <person name="Saito M.A."/>
            <person name="Gladyshev V.N."/>
            <person name="Grigoriev I.V."/>
        </authorList>
    </citation>
    <scope>NUCLEOTIDE SEQUENCE [LARGE SCALE GENOMIC DNA]</scope>
    <source>
        <strain evidence="5">CCMP 1984</strain>
    </source>
</reference>
<dbReference type="Gene3D" id="3.40.50.10140">
    <property type="entry name" value="Toll/interleukin-1 receptor homology (TIR) domain"/>
    <property type="match status" value="1"/>
</dbReference>
<protein>
    <recommendedName>
        <fullName evidence="3">TIR domain-containing protein</fullName>
    </recommendedName>
</protein>
<accession>F0XWR8</accession>
<dbReference type="InParanoid" id="F0XWR8"/>
<dbReference type="Gene3D" id="1.25.10.10">
    <property type="entry name" value="Leucine-rich Repeat Variant"/>
    <property type="match status" value="1"/>
</dbReference>
<evidence type="ECO:0000259" key="3">
    <source>
        <dbReference type="Pfam" id="PF13676"/>
    </source>
</evidence>
<keyword evidence="2" id="KW-0812">Transmembrane</keyword>
<feature type="transmembrane region" description="Helical" evidence="2">
    <location>
        <begin position="681"/>
        <end position="705"/>
    </location>
</feature>
<evidence type="ECO:0000313" key="5">
    <source>
        <dbReference type="Proteomes" id="UP000002729"/>
    </source>
</evidence>
<name>F0XWR8_AURAN</name>
<dbReference type="InterPro" id="IPR000157">
    <property type="entry name" value="TIR_dom"/>
</dbReference>
<keyword evidence="5" id="KW-1185">Reference proteome</keyword>
<dbReference type="SUPFAM" id="SSF48371">
    <property type="entry name" value="ARM repeat"/>
    <property type="match status" value="1"/>
</dbReference>
<evidence type="ECO:0000313" key="4">
    <source>
        <dbReference type="EMBL" id="EGB12823.1"/>
    </source>
</evidence>
<sequence length="708" mass="72675">MAAPAARLDALLAALDGAEDLGGAQPLAELVEECDASKASAKHVGARPEAVDLCARCLACPATDDERGPAHLGAVLVKVVAKRSPRFRSAVAARDDVLFRLVRLAREHGAIAERAVWALANVCLDCPRAKDRVPALGGLRAAVDCCGADRDAGARERGAQAVDALCAAHGANQERVCLEGGAPPLLALLRDPKATGNGRLRAAFATYRLASNAANAAALLDAGAHVALGAALEDHVANGVDSPRGLGHEDGAVAAAAALALLPKGGHGAKNAVLTVAQADLCARVVAKALTDKAEDDAAGRAMRLRDFTIAARALAGHVGPREAAKLATALADPLVACLAKDAWTARGAGGEESGAYRALCLGDAAGAVLQLACGGGACVATLRAAGAVEALERVGGADRSDGRLADAVDGALHHLRGGGDDAGAAALGDSKKYHLFISHKQSDAKDFARALHTMFTLRGLHAFIDMEYAGDLGTLEDIVRASVVLVFILSDYVLDSPWCVSELSAAVAHGVPVVVVKKEGSRWRDPEAPESTARCLNFPSYAELAKLPPAARDVFQIKTVEHSDVYYASFIDKLFERLAEAGVADGGGGGDEPGTPGDPSPTPSRRSLSYGALRARSEASFRSAPTVAEDECASESRASEAREAPAALLRDLADALRESRAPGPAPEVHVTVAAPRLADVVLAAAVASAVSCGVCATFFFLVVAPRL</sequence>
<gene>
    <name evidence="4" type="ORF">AURANDRAFT_60915</name>
</gene>
<dbReference type="Pfam" id="PF13676">
    <property type="entry name" value="TIR_2"/>
    <property type="match status" value="1"/>
</dbReference>
<dbReference type="OrthoDB" id="548765at2759"/>
<dbReference type="GO" id="GO:0007165">
    <property type="term" value="P:signal transduction"/>
    <property type="evidence" value="ECO:0007669"/>
    <property type="project" value="InterPro"/>
</dbReference>
<dbReference type="SUPFAM" id="SSF52200">
    <property type="entry name" value="Toll/Interleukin receptor TIR domain"/>
    <property type="match status" value="1"/>
</dbReference>
<dbReference type="GeneID" id="20223231"/>
<evidence type="ECO:0000256" key="1">
    <source>
        <dbReference type="SAM" id="MobiDB-lite"/>
    </source>
</evidence>
<feature type="region of interest" description="Disordered" evidence="1">
    <location>
        <begin position="622"/>
        <end position="645"/>
    </location>
</feature>
<dbReference type="InterPro" id="IPR035897">
    <property type="entry name" value="Toll_tir_struct_dom_sf"/>
</dbReference>
<dbReference type="InterPro" id="IPR011989">
    <property type="entry name" value="ARM-like"/>
</dbReference>
<dbReference type="Proteomes" id="UP000002729">
    <property type="component" value="Unassembled WGS sequence"/>
</dbReference>
<dbReference type="RefSeq" id="XP_009032461.1">
    <property type="nucleotide sequence ID" value="XM_009034213.1"/>
</dbReference>
<dbReference type="eggNOG" id="ENOG502SUUF">
    <property type="taxonomic scope" value="Eukaryota"/>
</dbReference>
<dbReference type="EMBL" id="GL833120">
    <property type="protein sequence ID" value="EGB12823.1"/>
    <property type="molecule type" value="Genomic_DNA"/>
</dbReference>
<feature type="region of interest" description="Disordered" evidence="1">
    <location>
        <begin position="585"/>
        <end position="609"/>
    </location>
</feature>
<dbReference type="InterPro" id="IPR016024">
    <property type="entry name" value="ARM-type_fold"/>
</dbReference>
<proteinExistence type="predicted"/>
<organism evidence="5">
    <name type="scientific">Aureococcus anophagefferens</name>
    <name type="common">Harmful bloom alga</name>
    <dbReference type="NCBI Taxonomy" id="44056"/>
    <lineage>
        <taxon>Eukaryota</taxon>
        <taxon>Sar</taxon>
        <taxon>Stramenopiles</taxon>
        <taxon>Ochrophyta</taxon>
        <taxon>Pelagophyceae</taxon>
        <taxon>Pelagomonadales</taxon>
        <taxon>Pelagomonadaceae</taxon>
        <taxon>Aureococcus</taxon>
    </lineage>
</organism>
<dbReference type="AlphaFoldDB" id="F0XWR8"/>
<keyword evidence="2" id="KW-0472">Membrane</keyword>
<keyword evidence="2" id="KW-1133">Transmembrane helix</keyword>
<feature type="domain" description="TIR" evidence="3">
    <location>
        <begin position="437"/>
        <end position="538"/>
    </location>
</feature>
<dbReference type="KEGG" id="aaf:AURANDRAFT_60915"/>